<comment type="caution">
    <text evidence="1">The sequence shown here is derived from an EMBL/GenBank/DDBJ whole genome shotgun (WGS) entry which is preliminary data.</text>
</comment>
<organism evidence="1 2">
    <name type="scientific">Aspergillus melleus</name>
    <dbReference type="NCBI Taxonomy" id="138277"/>
    <lineage>
        <taxon>Eukaryota</taxon>
        <taxon>Fungi</taxon>
        <taxon>Dikarya</taxon>
        <taxon>Ascomycota</taxon>
        <taxon>Pezizomycotina</taxon>
        <taxon>Eurotiomycetes</taxon>
        <taxon>Eurotiomycetidae</taxon>
        <taxon>Eurotiales</taxon>
        <taxon>Aspergillaceae</taxon>
        <taxon>Aspergillus</taxon>
        <taxon>Aspergillus subgen. Circumdati</taxon>
    </lineage>
</organism>
<gene>
    <name evidence="1" type="ORF">N8T08_008448</name>
</gene>
<proteinExistence type="predicted"/>
<sequence length="363" mass="39618">MKPPEPTTQPQARTTSPTQPDLDPGPPDGGLHGWAQVLAGHFIFVLTWGYSAAFGVFQTHYRHALPESASTISWIGGVQVFILLLISALSGRATDAGYTKALILVGSFLIVLGTFMTSVATVYWQIFLAQGVCVGIGMGLIWLPGVTLISTYFVRKRVFAVAVAASGTSTAGMIFPAIIQTLIPKIGFPWAVRCMGFVVLFIAVVINSVLHPRMPPRKSGPLVEWAAFRETSYVTLTFGIFLIYWTFFFVFFYIQVYAREKLNMPESQGAYLIIIMHASGIPIRPPLGFIADRYIGPLNSLIPLTALCGMLMFCWHGVVSITGLAVELIGSSPLSAELHNVMTVFLSMMSHMAKLKYAEVSIS</sequence>
<reference evidence="1 2" key="1">
    <citation type="journal article" date="2023" name="ACS Omega">
        <title>Identification of the Neoaspergillic Acid Biosynthesis Gene Cluster by Establishing an In Vitro CRISPR-Ribonucleoprotein Genetic System in Aspergillus melleus.</title>
        <authorList>
            <person name="Yuan B."/>
            <person name="Grau M.F."/>
            <person name="Murata R.M."/>
            <person name="Torok T."/>
            <person name="Venkateswaran K."/>
            <person name="Stajich J.E."/>
            <person name="Wang C.C.C."/>
        </authorList>
    </citation>
    <scope>NUCLEOTIDE SEQUENCE [LARGE SCALE GENOMIC DNA]</scope>
    <source>
        <strain evidence="1 2">IMV 1140</strain>
    </source>
</reference>
<evidence type="ECO:0000313" key="1">
    <source>
        <dbReference type="EMBL" id="KAK1141783.1"/>
    </source>
</evidence>
<dbReference type="EMBL" id="JAOPJF010000059">
    <property type="protein sequence ID" value="KAK1141783.1"/>
    <property type="molecule type" value="Genomic_DNA"/>
</dbReference>
<keyword evidence="2" id="KW-1185">Reference proteome</keyword>
<dbReference type="Proteomes" id="UP001177260">
    <property type="component" value="Unassembled WGS sequence"/>
</dbReference>
<protein>
    <submittedName>
        <fullName evidence="1">Uncharacterized protein</fullName>
    </submittedName>
</protein>
<name>A0ACC3AV90_9EURO</name>
<evidence type="ECO:0000313" key="2">
    <source>
        <dbReference type="Proteomes" id="UP001177260"/>
    </source>
</evidence>
<accession>A0ACC3AV90</accession>